<organism evidence="1 2">
    <name type="scientific">Salinimicrobium tongyeongense</name>
    <dbReference type="NCBI Taxonomy" id="2809707"/>
    <lineage>
        <taxon>Bacteria</taxon>
        <taxon>Pseudomonadati</taxon>
        <taxon>Bacteroidota</taxon>
        <taxon>Flavobacteriia</taxon>
        <taxon>Flavobacteriales</taxon>
        <taxon>Flavobacteriaceae</taxon>
        <taxon>Salinimicrobium</taxon>
    </lineage>
</organism>
<evidence type="ECO:0000313" key="1">
    <source>
        <dbReference type="EMBL" id="UZH56554.1"/>
    </source>
</evidence>
<protein>
    <submittedName>
        <fullName evidence="1">Uncharacterized protein</fullName>
    </submittedName>
</protein>
<name>A0ABY6NUG1_9FLAO</name>
<reference evidence="1" key="1">
    <citation type="submission" date="2021-02" db="EMBL/GenBank/DDBJ databases">
        <title>Salinimicrobium sp. nov. isolated from seawater in Tongyeong, Republic of Korea.</title>
        <authorList>
            <person name="Lee S.-J."/>
        </authorList>
    </citation>
    <scope>NUCLEOTIDE SEQUENCE</scope>
    <source>
        <strain evidence="1">HN-2-9-2</strain>
    </source>
</reference>
<sequence length="88" mass="10174">MEKDKLKLELLQKIIACENEVILKKVEELLFGVSEAGFEKISICDDLQVDRHFGAYLFHLSHISKPQQKTFSINWNTTTISNRCTSFL</sequence>
<dbReference type="RefSeq" id="WP_265165135.1">
    <property type="nucleotide sequence ID" value="NZ_CP069620.1"/>
</dbReference>
<keyword evidence="2" id="KW-1185">Reference proteome</keyword>
<evidence type="ECO:0000313" key="2">
    <source>
        <dbReference type="Proteomes" id="UP001163981"/>
    </source>
</evidence>
<proteinExistence type="predicted"/>
<gene>
    <name evidence="1" type="ORF">JRG66_06795</name>
</gene>
<dbReference type="Proteomes" id="UP001163981">
    <property type="component" value="Chromosome"/>
</dbReference>
<dbReference type="EMBL" id="CP069620">
    <property type="protein sequence ID" value="UZH56554.1"/>
    <property type="molecule type" value="Genomic_DNA"/>
</dbReference>
<accession>A0ABY6NUG1</accession>